<feature type="domain" description="HipA N-terminal subdomain 1" evidence="5">
    <location>
        <begin position="15"/>
        <end position="116"/>
    </location>
</feature>
<keyword evidence="7" id="KW-1185">Reference proteome</keyword>
<dbReference type="PANTHER" id="PTHR37419:SF1">
    <property type="entry name" value="SERINE_THREONINE-PROTEIN KINASE TOXIN HIPA"/>
    <property type="match status" value="1"/>
</dbReference>
<gene>
    <name evidence="6" type="ORF">CWI76_05630</name>
</gene>
<dbReference type="InterPro" id="IPR012893">
    <property type="entry name" value="HipA-like_C"/>
</dbReference>
<feature type="domain" description="HipA-like C-terminal" evidence="4">
    <location>
        <begin position="156"/>
        <end position="387"/>
    </location>
</feature>
<dbReference type="Pfam" id="PF07804">
    <property type="entry name" value="HipA_C"/>
    <property type="match status" value="1"/>
</dbReference>
<evidence type="ECO:0000256" key="2">
    <source>
        <dbReference type="ARBA" id="ARBA00022679"/>
    </source>
</evidence>
<dbReference type="AlphaFoldDB" id="A0A432YLK0"/>
<comment type="caution">
    <text evidence="6">The sequence shown here is derived from an EMBL/GenBank/DDBJ whole genome shotgun (WGS) entry which is preliminary data.</text>
</comment>
<keyword evidence="3" id="KW-0418">Kinase</keyword>
<dbReference type="Proteomes" id="UP000288127">
    <property type="component" value="Unassembled WGS sequence"/>
</dbReference>
<evidence type="ECO:0000313" key="6">
    <source>
        <dbReference type="EMBL" id="RUO61715.1"/>
    </source>
</evidence>
<dbReference type="NCBIfam" id="TIGR03071">
    <property type="entry name" value="couple_hipA"/>
    <property type="match status" value="1"/>
</dbReference>
<comment type="similarity">
    <text evidence="1">Belongs to the HipA Ser/Thr kinase family.</text>
</comment>
<reference evidence="7" key="1">
    <citation type="journal article" date="2018" name="Front. Microbiol.">
        <title>Genome-Based Analysis Reveals the Taxonomy and Diversity of the Family Idiomarinaceae.</title>
        <authorList>
            <person name="Liu Y."/>
            <person name="Lai Q."/>
            <person name="Shao Z."/>
        </authorList>
    </citation>
    <scope>NUCLEOTIDE SEQUENCE [LARGE SCALE GENOMIC DNA]</scope>
    <source>
        <strain evidence="7">PIM1</strain>
    </source>
</reference>
<dbReference type="Gene3D" id="1.10.1070.20">
    <property type="match status" value="1"/>
</dbReference>
<evidence type="ECO:0000256" key="1">
    <source>
        <dbReference type="ARBA" id="ARBA00010164"/>
    </source>
</evidence>
<dbReference type="EMBL" id="PIPZ01000001">
    <property type="protein sequence ID" value="RUO61715.1"/>
    <property type="molecule type" value="Genomic_DNA"/>
</dbReference>
<dbReference type="InterPro" id="IPR017508">
    <property type="entry name" value="HipA_N1"/>
</dbReference>
<dbReference type="GO" id="GO:0004674">
    <property type="term" value="F:protein serine/threonine kinase activity"/>
    <property type="evidence" value="ECO:0007669"/>
    <property type="project" value="TreeGrafter"/>
</dbReference>
<keyword evidence="2" id="KW-0808">Transferase</keyword>
<accession>A0A432YLK0</accession>
<evidence type="ECO:0000313" key="7">
    <source>
        <dbReference type="Proteomes" id="UP000288127"/>
    </source>
</evidence>
<evidence type="ECO:0000256" key="3">
    <source>
        <dbReference type="ARBA" id="ARBA00022777"/>
    </source>
</evidence>
<dbReference type="InterPro" id="IPR052028">
    <property type="entry name" value="HipA_Ser/Thr_kinase"/>
</dbReference>
<organism evidence="6 7">
    <name type="scientific">Pseudidiomarina marina</name>
    <dbReference type="NCBI Taxonomy" id="502366"/>
    <lineage>
        <taxon>Bacteria</taxon>
        <taxon>Pseudomonadati</taxon>
        <taxon>Pseudomonadota</taxon>
        <taxon>Gammaproteobacteria</taxon>
        <taxon>Alteromonadales</taxon>
        <taxon>Idiomarinaceae</taxon>
        <taxon>Pseudidiomarina</taxon>
    </lineage>
</organism>
<dbReference type="PANTHER" id="PTHR37419">
    <property type="entry name" value="SERINE/THREONINE-PROTEIN KINASE TOXIN HIPA"/>
    <property type="match status" value="1"/>
</dbReference>
<name>A0A432YLK0_9GAMM</name>
<dbReference type="OrthoDB" id="9805913at2"/>
<evidence type="ECO:0000259" key="5">
    <source>
        <dbReference type="Pfam" id="PF13657"/>
    </source>
</evidence>
<proteinExistence type="inferred from homology"/>
<protein>
    <submittedName>
        <fullName evidence="6">Type II toxin-antitoxin system HipA family toxin</fullName>
    </submittedName>
</protein>
<dbReference type="GO" id="GO:0005829">
    <property type="term" value="C:cytosol"/>
    <property type="evidence" value="ECO:0007669"/>
    <property type="project" value="TreeGrafter"/>
</dbReference>
<dbReference type="RefSeq" id="WP_126759329.1">
    <property type="nucleotide sequence ID" value="NZ_PIPZ01000001.1"/>
</dbReference>
<sequence length="429" mass="48621">MTSQSTAVANAARQLKVFINTTYVGDVRENNGLWQFQYVESWLRQAHAFPLAPYLPLQAEIHSDTGTNRPVQWFFDNLLPEEMARQLLAKDLKVSVEDAFGMLEAIGGETAGALTLLPPGLDIPSGDIALLSNEELSQRIKNLPRSPMNNRQRKRMSLAGAQHKMLVVQRHHELYEPIGQMPSTHILKPEHSQPDIYHFTVRNEYTTMTLAHACGLIVPMVAIHYVPQAYYLVERFDRTGQFPELKRIHVLDGCQLLGLAAGAKYRMNTIETLLQLKDMCRSKGLTALRLFRWVLFNFFTGNGDAHLKNLSFSYQQGDLELLPHYDLLSTIIYADVGNSLNQELSQPLGNATYFGQVTHADLIQVAEQFNLKPQIAEREISQLKAKLINAMDNELTRLEHSPNYTGKAGELRMLRQLQYLAIRPLTEQV</sequence>
<evidence type="ECO:0000259" key="4">
    <source>
        <dbReference type="Pfam" id="PF07804"/>
    </source>
</evidence>
<dbReference type="Pfam" id="PF13657">
    <property type="entry name" value="Couple_hipA"/>
    <property type="match status" value="1"/>
</dbReference>